<dbReference type="GO" id="GO:0046872">
    <property type="term" value="F:metal ion binding"/>
    <property type="evidence" value="ECO:0007669"/>
    <property type="project" value="UniProtKB-KW"/>
</dbReference>
<evidence type="ECO:0000256" key="1">
    <source>
        <dbReference type="ARBA" id="ARBA00022617"/>
    </source>
</evidence>
<evidence type="ECO:0000256" key="2">
    <source>
        <dbReference type="ARBA" id="ARBA00022723"/>
    </source>
</evidence>
<dbReference type="InterPro" id="IPR009056">
    <property type="entry name" value="Cyt_c-like_dom"/>
</dbReference>
<organism evidence="6 7">
    <name type="scientific">Candidatus Sulfomarinibacter kjeldsenii</name>
    <dbReference type="NCBI Taxonomy" id="2885994"/>
    <lineage>
        <taxon>Bacteria</taxon>
        <taxon>Pseudomonadati</taxon>
        <taxon>Acidobacteriota</taxon>
        <taxon>Thermoanaerobaculia</taxon>
        <taxon>Thermoanaerobaculales</taxon>
        <taxon>Candidatus Sulfomarinibacteraceae</taxon>
        <taxon>Candidatus Sulfomarinibacter</taxon>
    </lineage>
</organism>
<evidence type="ECO:0000313" key="6">
    <source>
        <dbReference type="EMBL" id="MBD3870475.1"/>
    </source>
</evidence>
<keyword evidence="2 4" id="KW-0479">Metal-binding</keyword>
<name>A0A8J6YB85_9BACT</name>
<reference evidence="6 7" key="1">
    <citation type="submission" date="2020-08" db="EMBL/GenBank/DDBJ databases">
        <title>Acidobacteriota in marine sediments use diverse sulfur dissimilation pathways.</title>
        <authorList>
            <person name="Wasmund K."/>
        </authorList>
    </citation>
    <scope>NUCLEOTIDE SEQUENCE [LARGE SCALE GENOMIC DNA]</scope>
    <source>
        <strain evidence="6">MAG AM3-A</strain>
    </source>
</reference>
<evidence type="ECO:0000259" key="5">
    <source>
        <dbReference type="PROSITE" id="PS51007"/>
    </source>
</evidence>
<dbReference type="Proteomes" id="UP000598633">
    <property type="component" value="Unassembled WGS sequence"/>
</dbReference>
<keyword evidence="3 4" id="KW-0408">Iron</keyword>
<dbReference type="EMBL" id="JACXWA010000062">
    <property type="protein sequence ID" value="MBD3870475.1"/>
    <property type="molecule type" value="Genomic_DNA"/>
</dbReference>
<dbReference type="GO" id="GO:0009055">
    <property type="term" value="F:electron transfer activity"/>
    <property type="evidence" value="ECO:0007669"/>
    <property type="project" value="InterPro"/>
</dbReference>
<protein>
    <submittedName>
        <fullName evidence="6">C-type cytochrome</fullName>
    </submittedName>
</protein>
<dbReference type="PROSITE" id="PS51007">
    <property type="entry name" value="CYTC"/>
    <property type="match status" value="1"/>
</dbReference>
<keyword evidence="1 4" id="KW-0349">Heme</keyword>
<dbReference type="SUPFAM" id="SSF48695">
    <property type="entry name" value="Multiheme cytochromes"/>
    <property type="match status" value="1"/>
</dbReference>
<feature type="domain" description="Cytochrome c" evidence="5">
    <location>
        <begin position="301"/>
        <end position="389"/>
    </location>
</feature>
<sequence>MIKKISQREILLVLIAAVAVLAVGIAAIVYDTAPEWKYYQSEFGAIVAETFAEVDPATLPSGIQQVWVEKLDRVDRCTTCHLGVTWRGLEGVEQPWTTHPMPEIFDNHPIEDFGCTVCHGGQGFALAEYDAHGFVKHWEEPLLSDIAGSEYDPRNPPPLYEVQCNFCHRYERSTDGTPYINQAKEFVRTKGCKICHVINGDGGKLGPDLTREGDKHAEGFDFSNLVSDQITVFNWHIKHFQSPPTIVPGSIMPEMNFQSHEAQALAMLVMSWRDDEDLPRAYLPGVELKDEMTPEEVERDRRMREGDGAFFVKHNCFVCHSIKAYDIQSPTDKGPDLSLAPDDVRARFNKTVEEFLFDPTGTMKIILESQIVLSDEEKWQAVEKIMKAYDIVKNRAVEAEATAASGP</sequence>
<dbReference type="Gene3D" id="1.10.760.10">
    <property type="entry name" value="Cytochrome c-like domain"/>
    <property type="match status" value="1"/>
</dbReference>
<evidence type="ECO:0000256" key="4">
    <source>
        <dbReference type="PROSITE-ProRule" id="PRU00433"/>
    </source>
</evidence>
<evidence type="ECO:0000256" key="3">
    <source>
        <dbReference type="ARBA" id="ARBA00023004"/>
    </source>
</evidence>
<dbReference type="AlphaFoldDB" id="A0A8J6YB85"/>
<dbReference type="InterPro" id="IPR036280">
    <property type="entry name" value="Multihaem_cyt_sf"/>
</dbReference>
<gene>
    <name evidence="6" type="ORF">IFJ97_03860</name>
</gene>
<dbReference type="InterPro" id="IPR036909">
    <property type="entry name" value="Cyt_c-like_dom_sf"/>
</dbReference>
<dbReference type="GO" id="GO:0020037">
    <property type="term" value="F:heme binding"/>
    <property type="evidence" value="ECO:0007669"/>
    <property type="project" value="InterPro"/>
</dbReference>
<accession>A0A8J6YB85</accession>
<evidence type="ECO:0000313" key="7">
    <source>
        <dbReference type="Proteomes" id="UP000598633"/>
    </source>
</evidence>
<proteinExistence type="predicted"/>
<comment type="caution">
    <text evidence="6">The sequence shown here is derived from an EMBL/GenBank/DDBJ whole genome shotgun (WGS) entry which is preliminary data.</text>
</comment>